<name>A0A809RC38_9BACT</name>
<proteinExistence type="predicted"/>
<dbReference type="KEGG" id="npy:NPRO_18030"/>
<dbReference type="EMBL" id="AP021858">
    <property type="protein sequence ID" value="BBO24208.1"/>
    <property type="molecule type" value="Genomic_DNA"/>
</dbReference>
<sequence>MTVSFTLAIAFMGCQSPALSLGEGEQLARAFTERARLGRLGAVAGDASPLVLRSRRVLPGGGSAVYELGSAKVRVDLIRRSIASFTEDFSGVDLVWSESERMGEQELESLATELLRVAGISGRAVVHHVDLYGSNGPEGSICAHALPTSAGIPFAYDWAVLLTVEHRSGRLYQLTRLNPDLPEPPPLATPALSPAAARLTMASEILVARPQVALLAAAKDAKLVFWAPRGADSFAVNRLTEAQAQMGRENKALLAYWAYFLAEPLSPHEPGPAFEAFLDARTGRLLAINAFEGPWAGEPGGAVPRPFGWDLGPGPLTITLGGKTYELSSADVLKVQQGSPNEPGVPVLLQRARLILNALYYPKANLLSVGEGKLRSFGRPSSELETFLKRRKS</sequence>
<evidence type="ECO:0000313" key="1">
    <source>
        <dbReference type="EMBL" id="BBO24208.1"/>
    </source>
</evidence>
<reference evidence="1" key="1">
    <citation type="journal article" name="DNA Res.">
        <title>The physiological potential of anammox bacteria as revealed by their core genome structure.</title>
        <authorList>
            <person name="Okubo T."/>
            <person name="Toyoda A."/>
            <person name="Fukuhara K."/>
            <person name="Uchiyama I."/>
            <person name="Harigaya Y."/>
            <person name="Kuroiwa M."/>
            <person name="Suzuki T."/>
            <person name="Murakami Y."/>
            <person name="Suwa Y."/>
            <person name="Takami H."/>
        </authorList>
    </citation>
    <scope>NUCLEOTIDE SEQUENCE</scope>
    <source>
        <strain evidence="1">317325-2</strain>
    </source>
</reference>
<dbReference type="Proteomes" id="UP000662873">
    <property type="component" value="Chromosome"/>
</dbReference>
<accession>A0A809RC38</accession>
<evidence type="ECO:0000313" key="2">
    <source>
        <dbReference type="Proteomes" id="UP000662873"/>
    </source>
</evidence>
<organism evidence="1 2">
    <name type="scientific">Candidatus Nitrosymbiomonas proteolyticus</name>
    <dbReference type="NCBI Taxonomy" id="2608984"/>
    <lineage>
        <taxon>Bacteria</taxon>
        <taxon>Bacillati</taxon>
        <taxon>Armatimonadota</taxon>
        <taxon>Armatimonadota incertae sedis</taxon>
        <taxon>Candidatus Nitrosymbiomonas</taxon>
    </lineage>
</organism>
<gene>
    <name evidence="1" type="ORF">NPRO_18030</name>
</gene>
<dbReference type="AlphaFoldDB" id="A0A809RC38"/>
<protein>
    <submittedName>
        <fullName evidence="1">Uncharacterized protein</fullName>
    </submittedName>
</protein>